<comment type="subcellular location">
    <subcellularLocation>
        <location evidence="4">Cytoplasm</location>
    </subcellularLocation>
    <subcellularLocation>
        <location evidence="3">Nucleus</location>
    </subcellularLocation>
</comment>
<dbReference type="GO" id="GO:0004535">
    <property type="term" value="F:poly(A)-specific ribonuclease activity"/>
    <property type="evidence" value="ECO:0007669"/>
    <property type="project" value="UniProtKB-EC"/>
</dbReference>
<dbReference type="Gene3D" id="3.60.10.10">
    <property type="entry name" value="Endonuclease/exonuclease/phosphatase"/>
    <property type="match status" value="1"/>
</dbReference>
<dbReference type="Proteomes" id="UP000192639">
    <property type="component" value="Unassembled WGS sequence"/>
</dbReference>
<keyword evidence="16" id="KW-0805">Transcription regulation</keyword>
<keyword evidence="11" id="KW-0677">Repeat</keyword>
<sequence>MAEFRKTRRSEVAIEHKQDELTGLEMNFQGLRLVSRDILRLSHLKTLILNNNEIESISAEICRIQTLEVLNLGFNRITRIPPELGRLVHLKELYLNDNLVTEVPMEIGTLYRLESFNITNNPLISPYNTMAKDKSLLRFCRENNTNYKQPNDRAWIDTIMKAESVLETYSVGTFNMLCGFYATQLTYAPSWVINLECRKDILMQTIVAYNLDIVSLQEVDVGVFNSFYKENLSKKLDYDGVMLPKKSYDPNTDGFKKLYGQATFWKRSKFRLVEQINIDLQAKIMGDKRFKYLSDVHTRLTNKTNMGLITVLETTTTSTTIIVANVHLYYNPEFTDVKAIQLMVFFEEVEFVKEKYKNSRVIFLGDFNTLKKTVLYEYVTNRKMDGAVFEPYDYGTLNDGIAHNLRLMDAYDGQEITFTNFTPTFKEVIDYIFYSDGLSLTSVISPVEDEYTAKTIGLPNIHFPSDHILIGAKFTVKKQKN</sequence>
<evidence type="ECO:0000256" key="20">
    <source>
        <dbReference type="ARBA" id="ARBA00031469"/>
    </source>
</evidence>
<evidence type="ECO:0000256" key="16">
    <source>
        <dbReference type="ARBA" id="ARBA00023015"/>
    </source>
</evidence>
<organism evidence="24 25">
    <name type="scientific">Enterospora canceri</name>
    <dbReference type="NCBI Taxonomy" id="1081671"/>
    <lineage>
        <taxon>Eukaryota</taxon>
        <taxon>Fungi</taxon>
        <taxon>Fungi incertae sedis</taxon>
        <taxon>Microsporidia</taxon>
        <taxon>Enterocytozoonidae</taxon>
        <taxon>Enterospora</taxon>
    </lineage>
</organism>
<keyword evidence="17" id="KW-0804">Transcription</keyword>
<evidence type="ECO:0000256" key="7">
    <source>
        <dbReference type="ARBA" id="ARBA00022490"/>
    </source>
</evidence>
<dbReference type="SUPFAM" id="SSF56219">
    <property type="entry name" value="DNase I-like"/>
    <property type="match status" value="1"/>
</dbReference>
<dbReference type="GO" id="GO:0005634">
    <property type="term" value="C:nucleus"/>
    <property type="evidence" value="ECO:0007669"/>
    <property type="project" value="UniProtKB-SubCell"/>
</dbReference>
<evidence type="ECO:0000256" key="6">
    <source>
        <dbReference type="ARBA" id="ARBA00012161"/>
    </source>
</evidence>
<dbReference type="GO" id="GO:0003723">
    <property type="term" value="F:RNA binding"/>
    <property type="evidence" value="ECO:0007669"/>
    <property type="project" value="UniProtKB-KW"/>
</dbReference>
<dbReference type="EMBL" id="LWDP01000083">
    <property type="protein sequence ID" value="ORD93439.1"/>
    <property type="molecule type" value="Genomic_DNA"/>
</dbReference>
<evidence type="ECO:0000256" key="13">
    <source>
        <dbReference type="ARBA" id="ARBA00022839"/>
    </source>
</evidence>
<comment type="cofactor">
    <cofactor evidence="2">
        <name>Mg(2+)</name>
        <dbReference type="ChEBI" id="CHEBI:18420"/>
    </cofactor>
</comment>
<dbReference type="PROSITE" id="PS51450">
    <property type="entry name" value="LRR"/>
    <property type="match status" value="2"/>
</dbReference>
<evidence type="ECO:0000256" key="2">
    <source>
        <dbReference type="ARBA" id="ARBA00001946"/>
    </source>
</evidence>
<keyword evidence="14" id="KW-0460">Magnesium</keyword>
<evidence type="ECO:0000256" key="8">
    <source>
        <dbReference type="ARBA" id="ARBA00022614"/>
    </source>
</evidence>
<evidence type="ECO:0000256" key="9">
    <source>
        <dbReference type="ARBA" id="ARBA00022722"/>
    </source>
</evidence>
<evidence type="ECO:0000256" key="10">
    <source>
        <dbReference type="ARBA" id="ARBA00022723"/>
    </source>
</evidence>
<dbReference type="GO" id="GO:0005737">
    <property type="term" value="C:cytoplasm"/>
    <property type="evidence" value="ECO:0007669"/>
    <property type="project" value="UniProtKB-SubCell"/>
</dbReference>
<dbReference type="Pfam" id="PF03372">
    <property type="entry name" value="Exo_endo_phos"/>
    <property type="match status" value="1"/>
</dbReference>
<dbReference type="Gene3D" id="3.80.10.10">
    <property type="entry name" value="Ribonuclease Inhibitor"/>
    <property type="match status" value="1"/>
</dbReference>
<reference evidence="24 25" key="1">
    <citation type="journal article" date="2017" name="Environ. Microbiol.">
        <title>Decay of the glycolytic pathway and adaptation to intranuclear parasitism within Enterocytozoonidae microsporidia.</title>
        <authorList>
            <person name="Wiredu Boakye D."/>
            <person name="Jaroenlak P."/>
            <person name="Prachumwat A."/>
            <person name="Williams T.A."/>
            <person name="Bateman K.S."/>
            <person name="Itsathitphaisarn O."/>
            <person name="Sritunyalucksana K."/>
            <person name="Paszkiewicz K.H."/>
            <person name="Moore K.A."/>
            <person name="Stentiford G.D."/>
            <person name="Williams B.A."/>
        </authorList>
    </citation>
    <scope>NUCLEOTIDE SEQUENCE [LARGE SCALE GENOMIC DNA]</scope>
    <source>
        <strain evidence="24 25">GB1</strain>
    </source>
</reference>
<evidence type="ECO:0000313" key="25">
    <source>
        <dbReference type="Proteomes" id="UP000192639"/>
    </source>
</evidence>
<dbReference type="SMART" id="SM00369">
    <property type="entry name" value="LRR_TYP"/>
    <property type="match status" value="3"/>
</dbReference>
<evidence type="ECO:0000256" key="1">
    <source>
        <dbReference type="ARBA" id="ARBA00001663"/>
    </source>
</evidence>
<evidence type="ECO:0000313" key="24">
    <source>
        <dbReference type="EMBL" id="ORD93439.1"/>
    </source>
</evidence>
<comment type="similarity">
    <text evidence="5">Belongs to the CCR4/nocturin family.</text>
</comment>
<evidence type="ECO:0000256" key="12">
    <source>
        <dbReference type="ARBA" id="ARBA00022801"/>
    </source>
</evidence>
<evidence type="ECO:0000256" key="3">
    <source>
        <dbReference type="ARBA" id="ARBA00004123"/>
    </source>
</evidence>
<keyword evidence="9" id="KW-0540">Nuclease</keyword>
<keyword evidence="8" id="KW-0433">Leucine-rich repeat</keyword>
<dbReference type="VEuPathDB" id="MicrosporidiaDB:ECANGB1_2245"/>
<keyword evidence="12" id="KW-0378">Hydrolase</keyword>
<evidence type="ECO:0000256" key="14">
    <source>
        <dbReference type="ARBA" id="ARBA00022842"/>
    </source>
</evidence>
<dbReference type="SUPFAM" id="SSF52075">
    <property type="entry name" value="Outer arm dynein light chain 1"/>
    <property type="match status" value="1"/>
</dbReference>
<dbReference type="GO" id="GO:0046872">
    <property type="term" value="F:metal ion binding"/>
    <property type="evidence" value="ECO:0007669"/>
    <property type="project" value="UniProtKB-KW"/>
</dbReference>
<evidence type="ECO:0000256" key="18">
    <source>
        <dbReference type="ARBA" id="ARBA00023242"/>
    </source>
</evidence>
<dbReference type="InterPro" id="IPR001611">
    <property type="entry name" value="Leu-rich_rpt"/>
</dbReference>
<evidence type="ECO:0000256" key="5">
    <source>
        <dbReference type="ARBA" id="ARBA00010774"/>
    </source>
</evidence>
<gene>
    <name evidence="24" type="primary">CCR4</name>
    <name evidence="24" type="ORF">ECANGB1_2245</name>
</gene>
<protein>
    <recommendedName>
        <fullName evidence="6">poly(A)-specific ribonuclease</fullName>
        <ecNumber evidence="6">3.1.13.4</ecNumber>
    </recommendedName>
    <alternativeName>
        <fullName evidence="19">Carbon catabolite repressor protein 4</fullName>
    </alternativeName>
    <alternativeName>
        <fullName evidence="20">Cytoplasmic deadenylase</fullName>
    </alternativeName>
    <alternativeName>
        <fullName evidence="21">Glucose-repressible alcohol dehydrogenase transcriptional effector</fullName>
    </alternativeName>
</protein>
<accession>A0A1Y1S4W1</accession>
<proteinExistence type="inferred from homology"/>
<evidence type="ECO:0000256" key="15">
    <source>
        <dbReference type="ARBA" id="ARBA00022884"/>
    </source>
</evidence>
<name>A0A1Y1S4W1_9MICR</name>
<comment type="caution">
    <text evidence="24">The sequence shown here is derived from an EMBL/GenBank/DDBJ whole genome shotgun (WGS) entry which is preliminary data.</text>
</comment>
<comment type="catalytic activity">
    <reaction evidence="1">
        <text>Exonucleolytic cleavage of poly(A) to 5'-AMP.</text>
        <dbReference type="EC" id="3.1.13.4"/>
    </reaction>
</comment>
<evidence type="ECO:0000256" key="4">
    <source>
        <dbReference type="ARBA" id="ARBA00004496"/>
    </source>
</evidence>
<evidence type="ECO:0000259" key="23">
    <source>
        <dbReference type="Pfam" id="PF23598"/>
    </source>
</evidence>
<dbReference type="Pfam" id="PF23598">
    <property type="entry name" value="LRR_14"/>
    <property type="match status" value="1"/>
</dbReference>
<dbReference type="InterPro" id="IPR036691">
    <property type="entry name" value="Endo/exonu/phosph_ase_sf"/>
</dbReference>
<keyword evidence="10" id="KW-0479">Metal-binding</keyword>
<dbReference type="InterPro" id="IPR055414">
    <property type="entry name" value="LRR_R13L4/SHOC2-like"/>
</dbReference>
<evidence type="ECO:0000256" key="19">
    <source>
        <dbReference type="ARBA" id="ARBA00030493"/>
    </source>
</evidence>
<dbReference type="AlphaFoldDB" id="A0A1Y1S4W1"/>
<dbReference type="InterPro" id="IPR032675">
    <property type="entry name" value="LRR_dom_sf"/>
</dbReference>
<feature type="domain" description="Disease resistance R13L4/SHOC-2-like LRR" evidence="23">
    <location>
        <begin position="36"/>
        <end position="120"/>
    </location>
</feature>
<evidence type="ECO:0000256" key="11">
    <source>
        <dbReference type="ARBA" id="ARBA00022737"/>
    </source>
</evidence>
<dbReference type="InterPro" id="IPR003591">
    <property type="entry name" value="Leu-rich_rpt_typical-subtyp"/>
</dbReference>
<evidence type="ECO:0000256" key="17">
    <source>
        <dbReference type="ARBA" id="ARBA00023163"/>
    </source>
</evidence>
<keyword evidence="18" id="KW-0539">Nucleus</keyword>
<evidence type="ECO:0000256" key="21">
    <source>
        <dbReference type="ARBA" id="ARBA00033317"/>
    </source>
</evidence>
<dbReference type="InterPro" id="IPR005135">
    <property type="entry name" value="Endo/exonuclease/phosphatase"/>
</dbReference>
<keyword evidence="7" id="KW-0963">Cytoplasm</keyword>
<dbReference type="PANTHER" id="PTHR12121">
    <property type="entry name" value="CARBON CATABOLITE REPRESSOR PROTEIN 4"/>
    <property type="match status" value="1"/>
</dbReference>
<dbReference type="EC" id="3.1.13.4" evidence="6"/>
<feature type="domain" description="Endonuclease/exonuclease/phosphatase" evidence="22">
    <location>
        <begin position="172"/>
        <end position="467"/>
    </location>
</feature>
<keyword evidence="25" id="KW-1185">Reference proteome</keyword>
<dbReference type="OrthoDB" id="428734at2759"/>
<keyword evidence="15" id="KW-0694">RNA-binding</keyword>
<dbReference type="PANTHER" id="PTHR12121:SF100">
    <property type="entry name" value="POLY(A)-SPECIFIC RIBONUCLEASE"/>
    <property type="match status" value="1"/>
</dbReference>
<dbReference type="InterPro" id="IPR050410">
    <property type="entry name" value="CCR4/nocturin_mRNA_transcr"/>
</dbReference>
<evidence type="ECO:0000259" key="22">
    <source>
        <dbReference type="Pfam" id="PF03372"/>
    </source>
</evidence>
<keyword evidence="13" id="KW-0269">Exonuclease</keyword>